<dbReference type="EMBL" id="HACA01021018">
    <property type="protein sequence ID" value="CDW38379.1"/>
    <property type="molecule type" value="Transcribed_RNA"/>
</dbReference>
<evidence type="ECO:0000313" key="1">
    <source>
        <dbReference type="EMBL" id="CDW38379.1"/>
    </source>
</evidence>
<reference evidence="1" key="1">
    <citation type="submission" date="2014-05" db="EMBL/GenBank/DDBJ databases">
        <authorList>
            <person name="Chronopoulou M."/>
        </authorList>
    </citation>
    <scope>NUCLEOTIDE SEQUENCE</scope>
    <source>
        <tissue evidence="1">Whole organism</tissue>
    </source>
</reference>
<protein>
    <submittedName>
        <fullName evidence="1">Uncharacterized protein</fullName>
    </submittedName>
</protein>
<organism evidence="1">
    <name type="scientific">Lepeophtheirus salmonis</name>
    <name type="common">Salmon louse</name>
    <name type="synonym">Caligus salmonis</name>
    <dbReference type="NCBI Taxonomy" id="72036"/>
    <lineage>
        <taxon>Eukaryota</taxon>
        <taxon>Metazoa</taxon>
        <taxon>Ecdysozoa</taxon>
        <taxon>Arthropoda</taxon>
        <taxon>Crustacea</taxon>
        <taxon>Multicrustacea</taxon>
        <taxon>Hexanauplia</taxon>
        <taxon>Copepoda</taxon>
        <taxon>Siphonostomatoida</taxon>
        <taxon>Caligidae</taxon>
        <taxon>Lepeophtheirus</taxon>
    </lineage>
</organism>
<proteinExistence type="predicted"/>
<sequence length="50" mass="6166">MNQSNTFYLLIYFYRNDTANIYYNPCSINSHKFSQFNFNVFIKLYLFAIY</sequence>
<name>A0A0K2UJD0_LEPSM</name>
<accession>A0A0K2UJD0</accession>
<dbReference type="AlphaFoldDB" id="A0A0K2UJD0"/>